<sequence>MLFLFLDHLMQLQQLYRGGHSSATTSRVVLDASQL</sequence>
<dbReference type="EMBL" id="CAJDYZ010003923">
    <property type="protein sequence ID" value="CAD1470686.1"/>
    <property type="molecule type" value="Genomic_DNA"/>
</dbReference>
<name>A0A6V7GX64_9HYME</name>
<protein>
    <submittedName>
        <fullName evidence="1">Uncharacterized protein</fullName>
    </submittedName>
</protein>
<comment type="caution">
    <text evidence="1">The sequence shown here is derived from an EMBL/GenBank/DDBJ whole genome shotgun (WGS) entry which is preliminary data.</text>
</comment>
<evidence type="ECO:0000313" key="2">
    <source>
        <dbReference type="Proteomes" id="UP000752696"/>
    </source>
</evidence>
<gene>
    <name evidence="1" type="ORF">MHI_LOCUS199948</name>
</gene>
<dbReference type="AlphaFoldDB" id="A0A6V7GX64"/>
<keyword evidence="2" id="KW-1185">Reference proteome</keyword>
<reference evidence="1" key="1">
    <citation type="submission" date="2020-07" db="EMBL/GenBank/DDBJ databases">
        <authorList>
            <person name="Nazaruddin N."/>
        </authorList>
    </citation>
    <scope>NUCLEOTIDE SEQUENCE</scope>
</reference>
<feature type="non-terminal residue" evidence="1">
    <location>
        <position position="35"/>
    </location>
</feature>
<organism evidence="1 2">
    <name type="scientific">Heterotrigona itama</name>
    <dbReference type="NCBI Taxonomy" id="395501"/>
    <lineage>
        <taxon>Eukaryota</taxon>
        <taxon>Metazoa</taxon>
        <taxon>Ecdysozoa</taxon>
        <taxon>Arthropoda</taxon>
        <taxon>Hexapoda</taxon>
        <taxon>Insecta</taxon>
        <taxon>Pterygota</taxon>
        <taxon>Neoptera</taxon>
        <taxon>Endopterygota</taxon>
        <taxon>Hymenoptera</taxon>
        <taxon>Apocrita</taxon>
        <taxon>Aculeata</taxon>
        <taxon>Apoidea</taxon>
        <taxon>Anthophila</taxon>
        <taxon>Apidae</taxon>
        <taxon>Heterotrigona</taxon>
    </lineage>
</organism>
<evidence type="ECO:0000313" key="1">
    <source>
        <dbReference type="EMBL" id="CAD1470686.1"/>
    </source>
</evidence>
<proteinExistence type="predicted"/>
<accession>A0A6V7GX64</accession>
<dbReference type="Proteomes" id="UP000752696">
    <property type="component" value="Unassembled WGS sequence"/>
</dbReference>